<feature type="domain" description="N-acetyltransferase" evidence="1">
    <location>
        <begin position="16"/>
        <end position="201"/>
    </location>
</feature>
<dbReference type="SUPFAM" id="SSF55729">
    <property type="entry name" value="Acyl-CoA N-acyltransferases (Nat)"/>
    <property type="match status" value="1"/>
</dbReference>
<dbReference type="Proteomes" id="UP000556026">
    <property type="component" value="Unassembled WGS sequence"/>
</dbReference>
<keyword evidence="2" id="KW-0808">Transferase</keyword>
<evidence type="ECO:0000259" key="1">
    <source>
        <dbReference type="PROSITE" id="PS51186"/>
    </source>
</evidence>
<evidence type="ECO:0000313" key="2">
    <source>
        <dbReference type="EMBL" id="GFO57676.1"/>
    </source>
</evidence>
<comment type="caution">
    <text evidence="2">The sequence shown here is derived from an EMBL/GenBank/DDBJ whole genome shotgun (WGS) entry which is preliminary data.</text>
</comment>
<dbReference type="AlphaFoldDB" id="A0A6V8MCK7"/>
<gene>
    <name evidence="2" type="ORF">GMST_00010</name>
</gene>
<organism evidence="2 3">
    <name type="scientific">Geomonas silvestris</name>
    <dbReference type="NCBI Taxonomy" id="2740184"/>
    <lineage>
        <taxon>Bacteria</taxon>
        <taxon>Pseudomonadati</taxon>
        <taxon>Thermodesulfobacteriota</taxon>
        <taxon>Desulfuromonadia</taxon>
        <taxon>Geobacterales</taxon>
        <taxon>Geobacteraceae</taxon>
        <taxon>Geomonas</taxon>
    </lineage>
</organism>
<sequence>MPDRNDGLTLALLSGPEVRGVLADLAALRLTIFREFPYLYDGRLDDELNYLEQYATTPEALVATVRDAGRVIGAATGIPLAAEGAELVDPVRTTACRVEEIYYVGELLFYREYRNRGLGLTLLQRIEDAVRRFGNYRYLACATVQRPEDHPARPADYLPIERFLKRTGFAALGDLVTGFTWQELDGEKRYHPMKYWIKQLD</sequence>
<keyword evidence="3" id="KW-1185">Reference proteome</keyword>
<dbReference type="GO" id="GO:0016747">
    <property type="term" value="F:acyltransferase activity, transferring groups other than amino-acyl groups"/>
    <property type="evidence" value="ECO:0007669"/>
    <property type="project" value="InterPro"/>
</dbReference>
<proteinExistence type="predicted"/>
<name>A0A6V8MCK7_9BACT</name>
<reference evidence="3" key="1">
    <citation type="submission" date="2020-06" db="EMBL/GenBank/DDBJ databases">
        <title>Draft genomic sequence of Geomonas sp. Red330.</title>
        <authorList>
            <person name="Itoh H."/>
            <person name="Zhenxing X."/>
            <person name="Ushijima N."/>
            <person name="Masuda Y."/>
            <person name="Shiratori Y."/>
            <person name="Senoo K."/>
        </authorList>
    </citation>
    <scope>NUCLEOTIDE SEQUENCE [LARGE SCALE GENOMIC DNA]</scope>
    <source>
        <strain evidence="3">Red330</strain>
    </source>
</reference>
<dbReference type="Gene3D" id="3.40.630.30">
    <property type="match status" value="1"/>
</dbReference>
<evidence type="ECO:0000313" key="3">
    <source>
        <dbReference type="Proteomes" id="UP000556026"/>
    </source>
</evidence>
<dbReference type="RefSeq" id="WP_183352403.1">
    <property type="nucleotide sequence ID" value="NZ_BLXX01000001.1"/>
</dbReference>
<dbReference type="PROSITE" id="PS51186">
    <property type="entry name" value="GNAT"/>
    <property type="match status" value="1"/>
</dbReference>
<dbReference type="InterPro" id="IPR016181">
    <property type="entry name" value="Acyl_CoA_acyltransferase"/>
</dbReference>
<dbReference type="Pfam" id="PF00583">
    <property type="entry name" value="Acetyltransf_1"/>
    <property type="match status" value="1"/>
</dbReference>
<dbReference type="InterPro" id="IPR000182">
    <property type="entry name" value="GNAT_dom"/>
</dbReference>
<dbReference type="EMBL" id="BLXX01000001">
    <property type="protein sequence ID" value="GFO57676.1"/>
    <property type="molecule type" value="Genomic_DNA"/>
</dbReference>
<accession>A0A6V8MCK7</accession>
<protein>
    <submittedName>
        <fullName evidence="2">GNAT family acetyltransferase</fullName>
    </submittedName>
</protein>